<evidence type="ECO:0000256" key="1">
    <source>
        <dbReference type="SAM" id="MobiDB-lite"/>
    </source>
</evidence>
<reference evidence="2 3" key="1">
    <citation type="journal article" date="2011" name="J. Bacteriol.">
        <title>Draft genome sequence of the anoxygenic filamentous phototrophic bacterium Oscillochloris trichoides subsp. DG-6.</title>
        <authorList>
            <person name="Kuznetsov B.B."/>
            <person name="Ivanovsky R.N."/>
            <person name="Keppen O.I."/>
            <person name="Sukhacheva M.V."/>
            <person name="Bumazhkin B.K."/>
            <person name="Patutina E.O."/>
            <person name="Beletsky A.V."/>
            <person name="Mardanov A.V."/>
            <person name="Baslerov R.V."/>
            <person name="Panteleeva A.N."/>
            <person name="Kolganova T.V."/>
            <person name="Ravin N.V."/>
            <person name="Skryabin K.G."/>
        </authorList>
    </citation>
    <scope>NUCLEOTIDE SEQUENCE [LARGE SCALE GENOMIC DNA]</scope>
    <source>
        <strain evidence="2 3">DG-6</strain>
    </source>
</reference>
<feature type="region of interest" description="Disordered" evidence="1">
    <location>
        <begin position="204"/>
        <end position="230"/>
    </location>
</feature>
<evidence type="ECO:0000313" key="2">
    <source>
        <dbReference type="EMBL" id="EFO81255.1"/>
    </source>
</evidence>
<dbReference type="Proteomes" id="UP000054010">
    <property type="component" value="Unassembled WGS sequence"/>
</dbReference>
<sequence length="323" mass="35543">MQPKQRGWRSLLILLGVLLMLGSIAPSISQAQDAKYYFPETGHYLGGSFRSYWDSRGGLAIFGYPITEEFIQESDGRIVQYFERARFEVITSGTSSFVGLGLIGADYMNMRGLGFPRVAAPRNEPNVRYFPETGHTLRGAFKSFWESRGSLDIFGFPLSEEITEQLEDGNNYTVQYFERARFQMVGNSVHLGLLGTALAPCQLRPGLPPNSPPPGPVPQGDPNDCKKLPNVNASGRVYPNVSVPGTILGFEAQGYEPNEPVSMWFNLPNGTTRALPYQAIADGTGYVLIGLRTEQNDPLGQWALVGQGTRSGRVVVAPFVLQR</sequence>
<dbReference type="eggNOG" id="COG1376">
    <property type="taxonomic scope" value="Bacteria"/>
</dbReference>
<dbReference type="OrthoDB" id="143557at2"/>
<keyword evidence="3" id="KW-1185">Reference proteome</keyword>
<gene>
    <name evidence="2" type="ORF">OSCT_0844</name>
</gene>
<dbReference type="AlphaFoldDB" id="E1IBZ3"/>
<comment type="caution">
    <text evidence="2">The sequence shown here is derived from an EMBL/GenBank/DDBJ whole genome shotgun (WGS) entry which is preliminary data.</text>
</comment>
<accession>E1IBZ3</accession>
<evidence type="ECO:0000313" key="3">
    <source>
        <dbReference type="Proteomes" id="UP000054010"/>
    </source>
</evidence>
<name>E1IBZ3_9CHLR</name>
<proteinExistence type="predicted"/>
<dbReference type="STRING" id="765420.OSCT_0844"/>
<dbReference type="HOGENOM" id="CLU_049009_0_0_0"/>
<feature type="compositionally biased region" description="Pro residues" evidence="1">
    <location>
        <begin position="206"/>
        <end position="219"/>
    </location>
</feature>
<dbReference type="EMBL" id="ADVR01000018">
    <property type="protein sequence ID" value="EFO81255.1"/>
    <property type="molecule type" value="Genomic_DNA"/>
</dbReference>
<organism evidence="2 3">
    <name type="scientific">Oscillochloris trichoides DG-6</name>
    <dbReference type="NCBI Taxonomy" id="765420"/>
    <lineage>
        <taxon>Bacteria</taxon>
        <taxon>Bacillati</taxon>
        <taxon>Chloroflexota</taxon>
        <taxon>Chloroflexia</taxon>
        <taxon>Chloroflexales</taxon>
        <taxon>Chloroflexineae</taxon>
        <taxon>Oscillochloridaceae</taxon>
        <taxon>Oscillochloris</taxon>
    </lineage>
</organism>
<protein>
    <submittedName>
        <fullName evidence="2">Uncharacterized protein</fullName>
    </submittedName>
</protein>